<dbReference type="HAMAP" id="MF_01970">
    <property type="entry name" value="Kynureninase"/>
    <property type="match status" value="1"/>
</dbReference>
<evidence type="ECO:0000256" key="2">
    <source>
        <dbReference type="ARBA" id="ARBA00022801"/>
    </source>
</evidence>
<feature type="binding site" evidence="4">
    <location>
        <position position="176"/>
    </location>
    <ligand>
        <name>pyridoxal 5'-phosphate</name>
        <dbReference type="ChEBI" id="CHEBI:597326"/>
    </ligand>
</feature>
<gene>
    <name evidence="4 7" type="primary">kynU</name>
    <name evidence="7" type="ORF">CWE22_10245</name>
</gene>
<evidence type="ECO:0000256" key="5">
    <source>
        <dbReference type="NCBIfam" id="TIGR01814"/>
    </source>
</evidence>
<evidence type="ECO:0000256" key="4">
    <source>
        <dbReference type="HAMAP-Rule" id="MF_01970"/>
    </source>
</evidence>
<comment type="pathway">
    <text evidence="4 6">Cofactor biosynthesis; NAD(+) biosynthesis; quinolinate from L-kynurenine: step 2/3.</text>
</comment>
<evidence type="ECO:0000313" key="8">
    <source>
        <dbReference type="Proteomes" id="UP000287766"/>
    </source>
</evidence>
<feature type="binding site" evidence="4">
    <location>
        <position position="208"/>
    </location>
    <ligand>
        <name>pyridoxal 5'-phosphate</name>
        <dbReference type="ChEBI" id="CHEBI:597326"/>
    </ligand>
</feature>
<comment type="catalytic activity">
    <reaction evidence="6">
        <text>3-hydroxy-L-kynurenine + H2O = 3-hydroxyanthranilate + L-alanine + H(+)</text>
        <dbReference type="Rhea" id="RHEA:25143"/>
        <dbReference type="ChEBI" id="CHEBI:15377"/>
        <dbReference type="ChEBI" id="CHEBI:15378"/>
        <dbReference type="ChEBI" id="CHEBI:36559"/>
        <dbReference type="ChEBI" id="CHEBI:57972"/>
        <dbReference type="ChEBI" id="CHEBI:58125"/>
        <dbReference type="EC" id="3.7.1.3"/>
    </reaction>
</comment>
<dbReference type="PIRSF" id="PIRSF038800">
    <property type="entry name" value="KYNU"/>
    <property type="match status" value="1"/>
</dbReference>
<reference evidence="8" key="1">
    <citation type="journal article" date="2018" name="Front. Microbiol.">
        <title>Genome-Based Analysis Reveals the Taxonomy and Diversity of the Family Idiomarinaceae.</title>
        <authorList>
            <person name="Liu Y."/>
            <person name="Lai Q."/>
            <person name="Shao Z."/>
        </authorList>
    </citation>
    <scope>NUCLEOTIDE SEQUENCE [LARGE SCALE GENOMIC DNA]</scope>
    <source>
        <strain evidence="8">KYW314</strain>
    </source>
</reference>
<dbReference type="UniPathway" id="UPA00253">
    <property type="reaction ID" value="UER00329"/>
</dbReference>
<comment type="cofactor">
    <cofactor evidence="4 6">
        <name>pyridoxal 5'-phosphate</name>
        <dbReference type="ChEBI" id="CHEBI:597326"/>
    </cofactor>
</comment>
<dbReference type="NCBIfam" id="TIGR01814">
    <property type="entry name" value="kynureninase"/>
    <property type="match status" value="1"/>
</dbReference>
<dbReference type="Pfam" id="PF22580">
    <property type="entry name" value="KYNU_C"/>
    <property type="match status" value="1"/>
</dbReference>
<name>A0A7Z7ESQ1_9GAMM</name>
<dbReference type="Gene3D" id="3.40.640.10">
    <property type="entry name" value="Type I PLP-dependent aspartate aminotransferase-like (Major domain)"/>
    <property type="match status" value="1"/>
</dbReference>
<keyword evidence="3 4" id="KW-0663">Pyridoxal phosphate</keyword>
<dbReference type="PANTHER" id="PTHR14084:SF0">
    <property type="entry name" value="KYNURENINASE"/>
    <property type="match status" value="1"/>
</dbReference>
<feature type="binding site" evidence="4">
    <location>
        <position position="230"/>
    </location>
    <ligand>
        <name>pyridoxal 5'-phosphate</name>
        <dbReference type="ChEBI" id="CHEBI:597326"/>
    </ligand>
</feature>
<dbReference type="PANTHER" id="PTHR14084">
    <property type="entry name" value="KYNURENINASE"/>
    <property type="match status" value="1"/>
</dbReference>
<dbReference type="GO" id="GO:0030170">
    <property type="term" value="F:pyridoxal phosphate binding"/>
    <property type="evidence" value="ECO:0007669"/>
    <property type="project" value="UniProtKB-UniRule"/>
</dbReference>
<feature type="binding site" evidence="4">
    <location>
        <position position="101"/>
    </location>
    <ligand>
        <name>pyridoxal 5'-phosphate</name>
        <dbReference type="ChEBI" id="CHEBI:597326"/>
    </ligand>
</feature>
<dbReference type="InterPro" id="IPR015424">
    <property type="entry name" value="PyrdxlP-dep_Trfase"/>
</dbReference>
<dbReference type="InterPro" id="IPR010111">
    <property type="entry name" value="Kynureninase"/>
</dbReference>
<dbReference type="Proteomes" id="UP000287766">
    <property type="component" value="Unassembled WGS sequence"/>
</dbReference>
<feature type="binding site" evidence="4">
    <location>
        <position position="102"/>
    </location>
    <ligand>
        <name>pyridoxal 5'-phosphate</name>
        <dbReference type="ChEBI" id="CHEBI:597326"/>
    </ligand>
</feature>
<dbReference type="SUPFAM" id="SSF53383">
    <property type="entry name" value="PLP-dependent transferases"/>
    <property type="match status" value="1"/>
</dbReference>
<feature type="binding site" evidence="4">
    <location>
        <begin position="133"/>
        <end position="136"/>
    </location>
    <ligand>
        <name>pyridoxal 5'-phosphate</name>
        <dbReference type="ChEBI" id="CHEBI:597326"/>
    </ligand>
</feature>
<dbReference type="GO" id="GO:0005737">
    <property type="term" value="C:cytoplasm"/>
    <property type="evidence" value="ECO:0007669"/>
    <property type="project" value="UniProtKB-UniRule"/>
</dbReference>
<comment type="catalytic activity">
    <reaction evidence="4 6">
        <text>L-kynurenine + H2O = anthranilate + L-alanine + H(+)</text>
        <dbReference type="Rhea" id="RHEA:16813"/>
        <dbReference type="ChEBI" id="CHEBI:15377"/>
        <dbReference type="ChEBI" id="CHEBI:15378"/>
        <dbReference type="ChEBI" id="CHEBI:16567"/>
        <dbReference type="ChEBI" id="CHEBI:57959"/>
        <dbReference type="ChEBI" id="CHEBI:57972"/>
        <dbReference type="EC" id="3.7.1.3"/>
    </reaction>
</comment>
<dbReference type="GO" id="GO:0019441">
    <property type="term" value="P:L-tryptophan catabolic process to kynurenine"/>
    <property type="evidence" value="ECO:0007669"/>
    <property type="project" value="TreeGrafter"/>
</dbReference>
<comment type="pathway">
    <text evidence="4 6">Amino-acid degradation; L-kynurenine degradation; L-alanine and anthranilate from L-kynurenine: step 1/1.</text>
</comment>
<evidence type="ECO:0000313" key="7">
    <source>
        <dbReference type="EMBL" id="RUO39131.1"/>
    </source>
</evidence>
<keyword evidence="2 4" id="KW-0378">Hydrolase</keyword>
<evidence type="ECO:0000256" key="1">
    <source>
        <dbReference type="ARBA" id="ARBA00022642"/>
    </source>
</evidence>
<feature type="binding site" evidence="4">
    <location>
        <position position="205"/>
    </location>
    <ligand>
        <name>pyridoxal 5'-phosphate</name>
        <dbReference type="ChEBI" id="CHEBI:597326"/>
    </ligand>
</feature>
<comment type="subunit">
    <text evidence="4 6">Homodimer.</text>
</comment>
<dbReference type="EMBL" id="PIPR01000003">
    <property type="protein sequence ID" value="RUO39131.1"/>
    <property type="molecule type" value="Genomic_DNA"/>
</dbReference>
<dbReference type="AlphaFoldDB" id="A0A7Z7ESQ1"/>
<comment type="function">
    <text evidence="4 6">Catalyzes the cleavage of L-kynurenine (L-Kyn) and L-3-hydroxykynurenine (L-3OHKyn) into anthranilic acid (AA) and 3-hydroxyanthranilic acid (3-OHAA), respectively.</text>
</comment>
<dbReference type="GO" id="GO:0019805">
    <property type="term" value="P:quinolinate biosynthetic process"/>
    <property type="evidence" value="ECO:0007669"/>
    <property type="project" value="UniProtKB-UniRule"/>
</dbReference>
<evidence type="ECO:0000256" key="6">
    <source>
        <dbReference type="PIRNR" id="PIRNR038800"/>
    </source>
</evidence>
<keyword evidence="8" id="KW-1185">Reference proteome</keyword>
<protein>
    <recommendedName>
        <fullName evidence="4 5">Kynureninase</fullName>
        <ecNumber evidence="4 5">3.7.1.3</ecNumber>
    </recommendedName>
    <alternativeName>
        <fullName evidence="4">L-kynurenine hydrolase</fullName>
    </alternativeName>
</protein>
<evidence type="ECO:0000256" key="3">
    <source>
        <dbReference type="ARBA" id="ARBA00022898"/>
    </source>
</evidence>
<feature type="binding site" evidence="4">
    <location>
        <position position="286"/>
    </location>
    <ligand>
        <name>pyridoxal 5'-phosphate</name>
        <dbReference type="ChEBI" id="CHEBI:597326"/>
    </ligand>
</feature>
<dbReference type="EC" id="3.7.1.3" evidence="4 5"/>
<dbReference type="InterPro" id="IPR015421">
    <property type="entry name" value="PyrdxlP-dep_Trfase_major"/>
</dbReference>
<dbReference type="GO" id="GO:0097053">
    <property type="term" value="P:L-kynurenine catabolic process"/>
    <property type="evidence" value="ECO:0007669"/>
    <property type="project" value="UniProtKB-UniRule"/>
</dbReference>
<dbReference type="Gene3D" id="3.90.1150.10">
    <property type="entry name" value="Aspartate Aminotransferase, domain 1"/>
    <property type="match status" value="1"/>
</dbReference>
<dbReference type="GO" id="GO:0030429">
    <property type="term" value="F:kynureninase activity"/>
    <property type="evidence" value="ECO:0007669"/>
    <property type="project" value="UniProtKB-UniRule"/>
</dbReference>
<keyword evidence="1 4" id="KW-0662">Pyridine nucleotide biosynthesis</keyword>
<comment type="caution">
    <text evidence="7">The sequence shown here is derived from an EMBL/GenBank/DDBJ whole genome shotgun (WGS) entry which is preliminary data.</text>
</comment>
<feature type="modified residue" description="N6-(pyridoxal phosphate)lysine" evidence="4">
    <location>
        <position position="231"/>
    </location>
</feature>
<dbReference type="UniPathway" id="UPA00334">
    <property type="reaction ID" value="UER00455"/>
</dbReference>
<proteinExistence type="inferred from homology"/>
<dbReference type="GO" id="GO:0009435">
    <property type="term" value="P:NAD+ biosynthetic process"/>
    <property type="evidence" value="ECO:0007669"/>
    <property type="project" value="UniProtKB-UniRule"/>
</dbReference>
<feature type="binding site" evidence="4">
    <location>
        <position position="260"/>
    </location>
    <ligand>
        <name>pyridoxal 5'-phosphate</name>
        <dbReference type="ChEBI" id="CHEBI:597326"/>
    </ligand>
</feature>
<dbReference type="InterPro" id="IPR015422">
    <property type="entry name" value="PyrdxlP-dep_Trfase_small"/>
</dbReference>
<accession>A0A7Z7ESQ1</accession>
<dbReference type="GO" id="GO:0043420">
    <property type="term" value="P:anthranilate metabolic process"/>
    <property type="evidence" value="ECO:0007669"/>
    <property type="project" value="TreeGrafter"/>
</dbReference>
<organism evidence="7 8">
    <name type="scientific">Pseudidiomarina aestuarii</name>
    <dbReference type="NCBI Taxonomy" id="624146"/>
    <lineage>
        <taxon>Bacteria</taxon>
        <taxon>Pseudomonadati</taxon>
        <taxon>Pseudomonadota</taxon>
        <taxon>Gammaproteobacteria</taxon>
        <taxon>Alteromonadales</taxon>
        <taxon>Idiomarinaceae</taxon>
        <taxon>Pseudidiomarina</taxon>
    </lineage>
</organism>
<comment type="similarity">
    <text evidence="4 6">Belongs to the kynureninase family.</text>
</comment>
<sequence length="420" mass="46825">MRYSMINEAAARKLDSEDVLAHVRERFVIPDGTIYLDGNSLGLLTHAAQERVQQTVTQEWGQDLITSWNAHQWIDLPLRVGDRIGQLIGAATGQVVCCDSISVNLTKALVAALSVQTARGQRRHKVISTVDNFPTDLYMVQGLQDLLGKGNCELQLVEEKELNSTLTDDVSILMVTEVNFRTGRRLPIAELTRLAHENNILVIVDLAHSAGAMPVCLDEWQVDFAVGCTYKYLNGGPGAPAFVYAAERHHATMQQPLRGWMGHAKPFEFSNDYQPAAGIRQFLAGTPPVTAMVAVEGALTAFDHVDLKDVRDKSLRLARLFHDLLHDAGLTQMLQCIAPEQEAQRGSQLAYAFEHAYGLCQALIERGVIADFRAPNYIRFGFTPLYTSYHEIWLAVQIIRDVIATEDHLDPRWQQRNAVT</sequence>